<keyword evidence="8 9" id="KW-0472">Membrane</keyword>
<dbReference type="NCBIfam" id="TIGR01726">
    <property type="entry name" value="HEQRo_perm_3TM"/>
    <property type="match status" value="1"/>
</dbReference>
<dbReference type="PANTHER" id="PTHR30614:SF37">
    <property type="entry name" value="AMINO-ACID ABC TRANSPORTER PERMEASE PROTEIN YHDX-RELATED"/>
    <property type="match status" value="1"/>
</dbReference>
<dbReference type="Proteomes" id="UP001499863">
    <property type="component" value="Unassembled WGS sequence"/>
</dbReference>
<dbReference type="Pfam" id="PF00528">
    <property type="entry name" value="BPD_transp_1"/>
    <property type="match status" value="1"/>
</dbReference>
<evidence type="ECO:0000256" key="9">
    <source>
        <dbReference type="RuleBase" id="RU363032"/>
    </source>
</evidence>
<feature type="transmembrane region" description="Helical" evidence="9">
    <location>
        <begin position="20"/>
        <end position="41"/>
    </location>
</feature>
<dbReference type="InterPro" id="IPR043429">
    <property type="entry name" value="ArtM/GltK/GlnP/TcyL/YhdX-like"/>
</dbReference>
<accession>A0ABN1YED2</accession>
<feature type="transmembrane region" description="Helical" evidence="9">
    <location>
        <begin position="62"/>
        <end position="80"/>
    </location>
</feature>
<keyword evidence="12" id="KW-1185">Reference proteome</keyword>
<evidence type="ECO:0000313" key="11">
    <source>
        <dbReference type="EMBL" id="GAA1407558.1"/>
    </source>
</evidence>
<evidence type="ECO:0000256" key="5">
    <source>
        <dbReference type="ARBA" id="ARBA00022692"/>
    </source>
</evidence>
<gene>
    <name evidence="11" type="ORF">GCM10009639_56520</name>
</gene>
<keyword evidence="4" id="KW-1003">Cell membrane</keyword>
<evidence type="ECO:0000313" key="12">
    <source>
        <dbReference type="Proteomes" id="UP001499863"/>
    </source>
</evidence>
<reference evidence="11 12" key="1">
    <citation type="journal article" date="2019" name="Int. J. Syst. Evol. Microbiol.">
        <title>The Global Catalogue of Microorganisms (GCM) 10K type strain sequencing project: providing services to taxonomists for standard genome sequencing and annotation.</title>
        <authorList>
            <consortium name="The Broad Institute Genomics Platform"/>
            <consortium name="The Broad Institute Genome Sequencing Center for Infectious Disease"/>
            <person name="Wu L."/>
            <person name="Ma J."/>
        </authorList>
    </citation>
    <scope>NUCLEOTIDE SEQUENCE [LARGE SCALE GENOMIC DNA]</scope>
    <source>
        <strain evidence="11 12">JCM 12393</strain>
    </source>
</reference>
<keyword evidence="5 9" id="KW-0812">Transmembrane</keyword>
<comment type="caution">
    <text evidence="11">The sequence shown here is derived from an EMBL/GenBank/DDBJ whole genome shotgun (WGS) entry which is preliminary data.</text>
</comment>
<evidence type="ECO:0000256" key="2">
    <source>
        <dbReference type="ARBA" id="ARBA00010072"/>
    </source>
</evidence>
<evidence type="ECO:0000256" key="8">
    <source>
        <dbReference type="ARBA" id="ARBA00023136"/>
    </source>
</evidence>
<evidence type="ECO:0000256" key="3">
    <source>
        <dbReference type="ARBA" id="ARBA00022448"/>
    </source>
</evidence>
<evidence type="ECO:0000256" key="4">
    <source>
        <dbReference type="ARBA" id="ARBA00022475"/>
    </source>
</evidence>
<dbReference type="PANTHER" id="PTHR30614">
    <property type="entry name" value="MEMBRANE COMPONENT OF AMINO ACID ABC TRANSPORTER"/>
    <property type="match status" value="1"/>
</dbReference>
<evidence type="ECO:0000259" key="10">
    <source>
        <dbReference type="PROSITE" id="PS50928"/>
    </source>
</evidence>
<dbReference type="EMBL" id="BAAAKJ010000325">
    <property type="protein sequence ID" value="GAA1407558.1"/>
    <property type="molecule type" value="Genomic_DNA"/>
</dbReference>
<evidence type="ECO:0000256" key="6">
    <source>
        <dbReference type="ARBA" id="ARBA00022970"/>
    </source>
</evidence>
<keyword evidence="3 9" id="KW-0813">Transport</keyword>
<organism evidence="11 12">
    <name type="scientific">Kitasatospora putterlickiae</name>
    <dbReference type="NCBI Taxonomy" id="221725"/>
    <lineage>
        <taxon>Bacteria</taxon>
        <taxon>Bacillati</taxon>
        <taxon>Actinomycetota</taxon>
        <taxon>Actinomycetes</taxon>
        <taxon>Kitasatosporales</taxon>
        <taxon>Streptomycetaceae</taxon>
        <taxon>Kitasatospora</taxon>
    </lineage>
</organism>
<protein>
    <submittedName>
        <fullName evidence="11">Amino acid ABC transporter permease</fullName>
    </submittedName>
</protein>
<evidence type="ECO:0000256" key="1">
    <source>
        <dbReference type="ARBA" id="ARBA00004651"/>
    </source>
</evidence>
<dbReference type="PROSITE" id="PS50928">
    <property type="entry name" value="ABC_TM1"/>
    <property type="match status" value="1"/>
</dbReference>
<evidence type="ECO:0000256" key="7">
    <source>
        <dbReference type="ARBA" id="ARBA00022989"/>
    </source>
</evidence>
<dbReference type="RefSeq" id="WP_344342317.1">
    <property type="nucleotide sequence ID" value="NZ_BAAAKJ010000325.1"/>
</dbReference>
<dbReference type="InterPro" id="IPR035906">
    <property type="entry name" value="MetI-like_sf"/>
</dbReference>
<sequence length="217" mass="23078">MGFLFEDGNFALFRDGFLQTIVLSALSALLALLLGTLLAAFRVSPIPALRAFGTAWVTVFRNTPLTVLFFAVTFGLPALGVHFDHLTFAVLALGGYTAAFVCEVLRSGINTVPVGQAEAARSLGLTFGQTLTQVVLPQAARAVLAPMSSVFIALPRNSAIAGAFSVSELYSVQQGFSDGDGISIFAIFFWVACAYLLISATVSLLFRFLESRLAVAR</sequence>
<name>A0ABN1YED2_9ACTN</name>
<feature type="transmembrane region" description="Helical" evidence="9">
    <location>
        <begin position="184"/>
        <end position="209"/>
    </location>
</feature>
<dbReference type="InterPro" id="IPR010065">
    <property type="entry name" value="AA_ABC_transptr_permease_3TM"/>
</dbReference>
<dbReference type="InterPro" id="IPR000515">
    <property type="entry name" value="MetI-like"/>
</dbReference>
<dbReference type="Gene3D" id="1.10.3720.10">
    <property type="entry name" value="MetI-like"/>
    <property type="match status" value="1"/>
</dbReference>
<comment type="similarity">
    <text evidence="2">Belongs to the binding-protein-dependent transport system permease family. HisMQ subfamily.</text>
</comment>
<dbReference type="CDD" id="cd06261">
    <property type="entry name" value="TM_PBP2"/>
    <property type="match status" value="1"/>
</dbReference>
<dbReference type="SUPFAM" id="SSF161098">
    <property type="entry name" value="MetI-like"/>
    <property type="match status" value="1"/>
</dbReference>
<feature type="transmembrane region" description="Helical" evidence="9">
    <location>
        <begin position="86"/>
        <end position="105"/>
    </location>
</feature>
<keyword evidence="6" id="KW-0029">Amino-acid transport</keyword>
<feature type="domain" description="ABC transmembrane type-1" evidence="10">
    <location>
        <begin position="17"/>
        <end position="206"/>
    </location>
</feature>
<comment type="subcellular location">
    <subcellularLocation>
        <location evidence="1 9">Cell membrane</location>
        <topology evidence="1 9">Multi-pass membrane protein</topology>
    </subcellularLocation>
</comment>
<proteinExistence type="inferred from homology"/>
<keyword evidence="7 9" id="KW-1133">Transmembrane helix</keyword>